<reference evidence="4" key="1">
    <citation type="submission" date="2021-10" db="EMBL/GenBank/DDBJ databases">
        <title>Tropical sea cucumber genome reveals ecological adaptation and Cuvierian tubules defense mechanism.</title>
        <authorList>
            <person name="Chen T."/>
        </authorList>
    </citation>
    <scope>NUCLEOTIDE SEQUENCE</scope>
    <source>
        <strain evidence="4">Nanhai2018</strain>
        <tissue evidence="4">Muscle</tissue>
    </source>
</reference>
<dbReference type="PANTHER" id="PTHR24273:SF32">
    <property type="entry name" value="HYALIN"/>
    <property type="match status" value="1"/>
</dbReference>
<feature type="domain" description="HYR" evidence="3">
    <location>
        <begin position="381"/>
        <end position="463"/>
    </location>
</feature>
<dbReference type="PANTHER" id="PTHR24273">
    <property type="entry name" value="FI04643P-RELATED"/>
    <property type="match status" value="1"/>
</dbReference>
<feature type="domain" description="HYR" evidence="3">
    <location>
        <begin position="2310"/>
        <end position="2392"/>
    </location>
</feature>
<proteinExistence type="predicted"/>
<feature type="domain" description="HYR" evidence="3">
    <location>
        <begin position="967"/>
        <end position="1050"/>
    </location>
</feature>
<feature type="domain" description="HYR" evidence="3">
    <location>
        <begin position="548"/>
        <end position="631"/>
    </location>
</feature>
<evidence type="ECO:0000256" key="2">
    <source>
        <dbReference type="SAM" id="SignalP"/>
    </source>
</evidence>
<feature type="domain" description="HYR" evidence="3">
    <location>
        <begin position="1554"/>
        <end position="1637"/>
    </location>
</feature>
<accession>A0A9Q1CBR9</accession>
<feature type="domain" description="HYR" evidence="3">
    <location>
        <begin position="3397"/>
        <end position="3480"/>
    </location>
</feature>
<feature type="domain" description="HYR" evidence="3">
    <location>
        <begin position="2895"/>
        <end position="2978"/>
    </location>
</feature>
<feature type="domain" description="HYR" evidence="3">
    <location>
        <begin position="2393"/>
        <end position="2476"/>
    </location>
</feature>
<feature type="chain" id="PRO_5040154659" evidence="2">
    <location>
        <begin position="22"/>
        <end position="3720"/>
    </location>
</feature>
<feature type="domain" description="HYR" evidence="3">
    <location>
        <begin position="632"/>
        <end position="715"/>
    </location>
</feature>
<feature type="signal peptide" evidence="2">
    <location>
        <begin position="1"/>
        <end position="21"/>
    </location>
</feature>
<feature type="domain" description="HYR" evidence="3">
    <location>
        <begin position="1051"/>
        <end position="1134"/>
    </location>
</feature>
<feature type="domain" description="HYR" evidence="3">
    <location>
        <begin position="2226"/>
        <end position="2309"/>
    </location>
</feature>
<keyword evidence="2" id="KW-0732">Signal</keyword>
<feature type="domain" description="HYR" evidence="3">
    <location>
        <begin position="1974"/>
        <end position="2057"/>
    </location>
</feature>
<feature type="domain" description="HYR" evidence="3">
    <location>
        <begin position="2058"/>
        <end position="2141"/>
    </location>
</feature>
<feature type="domain" description="HYR" evidence="3">
    <location>
        <begin position="3147"/>
        <end position="3230"/>
    </location>
</feature>
<feature type="domain" description="HYR" evidence="3">
    <location>
        <begin position="2812"/>
        <end position="2894"/>
    </location>
</feature>
<feature type="domain" description="HYR" evidence="3">
    <location>
        <begin position="1722"/>
        <end position="1805"/>
    </location>
</feature>
<feature type="domain" description="HYR" evidence="3">
    <location>
        <begin position="3481"/>
        <end position="3564"/>
    </location>
</feature>
<feature type="domain" description="HYR" evidence="3">
    <location>
        <begin position="3649"/>
        <end position="3720"/>
    </location>
</feature>
<dbReference type="Gene3D" id="2.60.120.290">
    <property type="entry name" value="Spermadhesin, CUB domain"/>
    <property type="match status" value="1"/>
</dbReference>
<keyword evidence="1" id="KW-0677">Repeat</keyword>
<evidence type="ECO:0000313" key="5">
    <source>
        <dbReference type="Proteomes" id="UP001152320"/>
    </source>
</evidence>
<feature type="domain" description="HYR" evidence="3">
    <location>
        <begin position="1387"/>
        <end position="1469"/>
    </location>
</feature>
<dbReference type="Pfam" id="PF02494">
    <property type="entry name" value="HYR"/>
    <property type="match status" value="42"/>
</dbReference>
<protein>
    <submittedName>
        <fullName evidence="4">Hyalin</fullName>
    </submittedName>
</protein>
<feature type="domain" description="HYR" evidence="3">
    <location>
        <begin position="884"/>
        <end position="966"/>
    </location>
</feature>
<feature type="domain" description="HYR" evidence="3">
    <location>
        <begin position="2477"/>
        <end position="2560"/>
    </location>
</feature>
<dbReference type="InterPro" id="IPR003410">
    <property type="entry name" value="HYR_dom"/>
</dbReference>
<dbReference type="PROSITE" id="PS50825">
    <property type="entry name" value="HYR"/>
    <property type="match status" value="42"/>
</dbReference>
<dbReference type="Proteomes" id="UP001152320">
    <property type="component" value="Chromosome 5"/>
</dbReference>
<feature type="domain" description="HYR" evidence="3">
    <location>
        <begin position="1890"/>
        <end position="1973"/>
    </location>
</feature>
<feature type="domain" description="HYR" evidence="3">
    <location>
        <begin position="297"/>
        <end position="380"/>
    </location>
</feature>
<feature type="domain" description="HYR" evidence="3">
    <location>
        <begin position="212"/>
        <end position="296"/>
    </location>
</feature>
<feature type="domain" description="HYR" evidence="3">
    <location>
        <begin position="1806"/>
        <end position="1889"/>
    </location>
</feature>
<keyword evidence="5" id="KW-1185">Reference proteome</keyword>
<evidence type="ECO:0000256" key="1">
    <source>
        <dbReference type="ARBA" id="ARBA00022737"/>
    </source>
</evidence>
<feature type="domain" description="HYR" evidence="3">
    <location>
        <begin position="1135"/>
        <end position="1218"/>
    </location>
</feature>
<dbReference type="OrthoDB" id="10066451at2759"/>
<dbReference type="SUPFAM" id="SSF49854">
    <property type="entry name" value="Spermadhesin, CUB domain"/>
    <property type="match status" value="1"/>
</dbReference>
<feature type="domain" description="HYR" evidence="3">
    <location>
        <begin position="3565"/>
        <end position="3648"/>
    </location>
</feature>
<dbReference type="EMBL" id="JAIZAY010000005">
    <property type="protein sequence ID" value="KAJ8041828.1"/>
    <property type="molecule type" value="Genomic_DNA"/>
</dbReference>
<feature type="domain" description="HYR" evidence="3">
    <location>
        <begin position="2561"/>
        <end position="2644"/>
    </location>
</feature>
<evidence type="ECO:0000313" key="4">
    <source>
        <dbReference type="EMBL" id="KAJ8041828.1"/>
    </source>
</evidence>
<feature type="domain" description="HYR" evidence="3">
    <location>
        <begin position="2142"/>
        <end position="2225"/>
    </location>
</feature>
<name>A0A9Q1CBR9_HOLLE</name>
<gene>
    <name evidence="4" type="ORF">HOLleu_12744</name>
</gene>
<dbReference type="InterPro" id="IPR035914">
    <property type="entry name" value="Sperma_CUB_dom_sf"/>
</dbReference>
<feature type="domain" description="HYR" evidence="3">
    <location>
        <begin position="2645"/>
        <end position="2728"/>
    </location>
</feature>
<feature type="domain" description="HYR" evidence="3">
    <location>
        <begin position="1638"/>
        <end position="1721"/>
    </location>
</feature>
<feature type="domain" description="HYR" evidence="3">
    <location>
        <begin position="716"/>
        <end position="799"/>
    </location>
</feature>
<organism evidence="4 5">
    <name type="scientific">Holothuria leucospilota</name>
    <name type="common">Black long sea cucumber</name>
    <name type="synonym">Mertensiothuria leucospilota</name>
    <dbReference type="NCBI Taxonomy" id="206669"/>
    <lineage>
        <taxon>Eukaryota</taxon>
        <taxon>Metazoa</taxon>
        <taxon>Echinodermata</taxon>
        <taxon>Eleutherozoa</taxon>
        <taxon>Echinozoa</taxon>
        <taxon>Holothuroidea</taxon>
        <taxon>Aspidochirotacea</taxon>
        <taxon>Aspidochirotida</taxon>
        <taxon>Holothuriidae</taxon>
        <taxon>Holothuria</taxon>
    </lineage>
</organism>
<sequence>MPHRLEIPILCLVNLFAVVQGQLGRSCDNPSVCTVPVRSCFHRPLPSNAPLGEVNYACNCSENELIGYACNVRSPLGHIDFQTCYGNDCRTGCFTSDGYPGLYRDRWTAIYLLFIPGATRIDFEFTGEGGFDVESFKDDLFIGPGLEFNEDDLRLNGVILPGSLVRFYDNRNLSGEVYPPPFSMATDSVWIFFQTDKNIRGNGWKLSWRSTVDTTPPTVIGCPSDITEILSLGMGSSLSVTWDPEPFGNDASPPVTTIASHSPGQFFVIGTTTVTYTFQDRFENNAICSFDVNVVEVDNTPPECVNLPADISETVELGTPNSQVFYIEPTCSDISGTASVITRTHTPPATFNVGVTTVSYTCGDASGNTETCSFSVSVTAVDTTPPTLMCAQDVQETIELGRTGTAVFWTEPTATDISGTVSLQSRSHSPGSTFPVGETTVTYVFIDNAGNSATCTFRVVVLPVDSTPPMCENLPANVVEMVELGTTGTVISWTEPTCSDVSGTAVVTARSNTPFSFFEVGTTTVTYTCTDAAGNSESCSFPVTVVAVDTTSPTCVNLPTAVFETVELGQPGTVVTWTEPTCSDTSGEATVTMRSQVPSSFFPVGMTMVTYTCTDGSGNNEMCSFTVTVTEVDRTAPMCVNIPTGVSDTVELGTLGRQVTWVELTCSDLSGTAQVTSRSHTPNSFFTVGSTEVTYICTDASGNSESCIFSVTVIAVDTTAPECVNLPIDIGRTVELGTPGIEISWIEPTCSDLSGTASISTRSHTPPSFFAIGMAVVSYTCTDMSGNSNTCSFSVTVSTVDNTPPECVNLPADITETVELGTPNTQIFYIEPTCSDISGTARVIASTHTPPASFNVGVTTVSYTCGDTSGNTETCSFTVTVTPVDTTPPTVMCIADVEQTIELGSTGVAVIWTEPTATDISGSTTLQSRSHNPGSTFSVGETTVTYTFRDTAGNTANCVFLVIVSVVDTIPPMCANLPSNVVETVELGITGTVVSWTEPTCSDVSGTAVVTARSRTPFSFFMVGTTTVTYTCTDAAGNSESCSFPVTVNAVDTTPPSCLNLPSGILETVELGQSGTIVTWTEPTCSDTSGVASVTMMSHVPSTFFPVGITMVTYTCTDGSGNNEICSFSVTVIEVDRTAPMCVNIPIGVSDTVELGTPGTLVRWTELSCNDLSGTAQITSRSHTPNSFFPVGSTDVTYVCTDASGNSESCVFSVTVIAVDTTDPECVNLPNDIDRTVELGSAGTQVSWIEPTCSDVSGTASISTRSHTPPSFFTVGMSIVSYTCSDTSGNSDTCSFSVTINTIDNTPPECVNLPADITQTVELGTPNTQVFYIEPTCSDISGTASVIASTHTPPASFNVGVTTVSYTCGDASGNRETCSFTVTVTPVDRTPPTVTCVADVEQTIELGETGAVVFWSEPTATDISGSTRLQSRSHNPGSTFSVGETTITYIFRDAAGNTASCMFLVIVSVVDTIPPMCANLPSNVVETVELGTTGTVVSWTEPTCSDVSGTAVVTARSHTPFSFFMLGTTTVTYTCTDAAGNSESCNFPVTVIAVDTTPPSCLNLPSGILETVELGQSGTIVTWTEPTCSDTSGVASVTMMSHVPSTFFPVGMTLVTYTCTDGSGNNEMCSFSVTVIEVDRTAPMCVNIPIGVSDTVELGTPGTLVRWTELSCNDLSGTAQVTSRSHTPNSFFPVGSTDVTYVCTDASGNSESCVFSVTVIAVDTTDPECVNLPNDIGRTVELGSAGTQVSWIEPTCSDVSGTAAISTRSHTPPSFFTVGMSIVSYTCSDTSGNSDMCSFSVTINAIDNTPPECVNLPADITQTVELGTPNTQVFYIEPTCSDISGTASVIASTHTPPASFNVGVTTVSYTCGDASGNRETCSFTVTVTPVDTIPPMCANLPSNVVETVELGTTGTVVSWTEPTCSDVSGTAVVSARSHTPFSFFMVGTTTVTYTCTDAADNSESCSFPVTVIAVDTTPPSCLNLPSGILETVELGQSGTIVTWTEPTCSDTSGVASVTMMSHVPSTFFPVGMTMVTYTCTDGSRNNEMCSFSVTVIEVDRTAPMCVNIPIGVSDTVELGTPGTLVRWTELSCSDLSGTAEVTSRSHTPNSFFPVGSTDVTYVCTDASGNSESCVFSVTVIAVDTTDPECVNLPNDIGRTVELGLAGTQVSWIEPTCSDVSGTASISTRSHTPPSFFTVGMSIVSYTCSDTSGNSDTCSFSVTINTIDNTPPECVNLPADITQTVELGTPNTQVFYIEPTCSDISGTASVIASTHTPPASFNVGVTTVSYTCGDASGNRETCSFTVTVTPVDRTPPTVTCVADVEQTIELGETGTVVFWSEPTATDISGSTRLQSRSHNPGSTFSVGETTVTYIFRDAAGNTASCMFLVIVSIVDTIPPMCANLPSNVVETVELGITGTVVSWTEPACSDVSGTAVVTARSHTPFSFFMLGTTTVTYTCTDAAGNSESCSFPVTVIAVDTTPPSCLNLPSGILETVELGQSGTIVTWTEPTCSDTSGVASVTMMSHVPSTFFAVGMTMVTYTCTDASGNNEMCSFSVTVIEVDRTAPMCVNIPTGVFGTVELGTPGTLVTWTELTCNDISGTAEVTSRSHTPNSFFLVGSTDVTYICTDASGNSESCVFSVTVTAVDTTDPECTNLPNNIGRTVELGTPGIEISWIEPTCSDTSGTAFISSRSHTPPSFFAVGMAIVTYTCTDMSGNSNTCSFPVTVTTIDTTEPSVTCVDDVQQTVELGESGTIIFWTEPSATDISGTVSLVSRSHSPGSTFSVGETIVTYIFADRAGNSATCIFRVVIVSVDRTPPTVTCVADVEQTIELGETGAVVFWSEPTATDISGSTTLQSRSHNPGSTFSVGETTVTYIFRDAAGNTAPCIFLVIVSVADTIPPMCANLPSNVVETVELGITGIVVSWTEPTCNDISGTAVVTARTHTPLTFFAVGTTTVTYTCTDAAGNSESCSFPVTVIAVDTTPPSCLNLPSGILETVELGQSGTIVTWSEPTCSDTSGVASVTMRSHVPSTFFPVGMTIVTYTCTDGSGNNEMCSFSVTVIEVDRTAPMCVNIPTGVFGTVELGTPGTLVTWTELTCNDISGTAEVTSRSHTPNSFFPVGSTDVTYICTDASGNSESCVFSVTVTAVDTTDPECTNLPNNIGRTVELGTPGIEISWIEPTCSDTSGTAFISSRSHTPPSFFAVGMSIVTYTCTDMSGNSNTCSFPVTVTTIDTTEPSVTCVDDVQQTVELGESGTIIFWTEPSATDISGTESLVSRSHSSGSTFSVGETIVTYIFADRAGNSATCIFRVVIVSVDTRPPTVICLDNIQETTELGISGTTVFWTEPSATDTSGSVSLVSRSHAPGTRFLVGKTTVTYEFSDSTGNTATCIFCVCVNAADRTAPMCVNVPTGVSATVELGTSGTQVTWTELTCSDLSGTAEVTSRSHIPNSFFNVGSTDVTYICSDASGNTESCIFPVTVISVDSTRPMCENVPTIVVETVEVGTNGAVVNWMEPTCSDVSGTAVVTDRSHTPFSFFMVGTTIVTYTCTDAAGNSDSCSFSVVVIAEDTTAPSCVNLPNGVVERVELGQQGTDVTWTEPTCSDASGVASVSMRSHIPSSFFPVGMTTVTYTCTDGSGNSEMCSFTVVVIETDSTAPMCVNVPTGVSATVELGVSGSQVSWTEPTCVDLSGTASVTSRSHIPNSFFAVGSTDVTYLTVRHPCV</sequence>
<feature type="domain" description="HYR" evidence="3">
    <location>
        <begin position="1219"/>
        <end position="1302"/>
    </location>
</feature>
<evidence type="ECO:0000259" key="3">
    <source>
        <dbReference type="PROSITE" id="PS50825"/>
    </source>
</evidence>
<comment type="caution">
    <text evidence="4">The sequence shown here is derived from an EMBL/GenBank/DDBJ whole genome shotgun (WGS) entry which is preliminary data.</text>
</comment>
<feature type="domain" description="HYR" evidence="3">
    <location>
        <begin position="3063"/>
        <end position="3146"/>
    </location>
</feature>
<feature type="domain" description="HYR" evidence="3">
    <location>
        <begin position="2729"/>
        <end position="2811"/>
    </location>
</feature>
<feature type="domain" description="HYR" evidence="3">
    <location>
        <begin position="3314"/>
        <end position="3396"/>
    </location>
</feature>
<feature type="domain" description="HYR" evidence="3">
    <location>
        <begin position="3231"/>
        <end position="3313"/>
    </location>
</feature>
<feature type="domain" description="HYR" evidence="3">
    <location>
        <begin position="2979"/>
        <end position="3062"/>
    </location>
</feature>
<feature type="domain" description="HYR" evidence="3">
    <location>
        <begin position="464"/>
        <end position="547"/>
    </location>
</feature>
<feature type="domain" description="HYR" evidence="3">
    <location>
        <begin position="1303"/>
        <end position="1386"/>
    </location>
</feature>
<feature type="domain" description="HYR" evidence="3">
    <location>
        <begin position="800"/>
        <end position="883"/>
    </location>
</feature>
<feature type="domain" description="HYR" evidence="3">
    <location>
        <begin position="1470"/>
        <end position="1553"/>
    </location>
</feature>